<reference evidence="2 3" key="1">
    <citation type="submission" date="2019-11" db="EMBL/GenBank/DDBJ databases">
        <title>Whole genome sequence of Oryza granulata.</title>
        <authorList>
            <person name="Li W."/>
        </authorList>
    </citation>
    <scope>NUCLEOTIDE SEQUENCE [LARGE SCALE GENOMIC DNA]</scope>
    <source>
        <strain evidence="3">cv. Menghai</strain>
        <tissue evidence="2">Leaf</tissue>
    </source>
</reference>
<keyword evidence="3" id="KW-1185">Reference proteome</keyword>
<name>A0A6G1D4E7_9ORYZ</name>
<gene>
    <name evidence="2" type="ORF">E2562_013561</name>
</gene>
<feature type="region of interest" description="Disordered" evidence="1">
    <location>
        <begin position="1"/>
        <end position="24"/>
    </location>
</feature>
<evidence type="ECO:0000313" key="3">
    <source>
        <dbReference type="Proteomes" id="UP000479710"/>
    </source>
</evidence>
<comment type="caution">
    <text evidence="2">The sequence shown here is derived from an EMBL/GenBank/DDBJ whole genome shotgun (WGS) entry which is preliminary data.</text>
</comment>
<proteinExistence type="predicted"/>
<dbReference type="Proteomes" id="UP000479710">
    <property type="component" value="Unassembled WGS sequence"/>
</dbReference>
<accession>A0A6G1D4E7</accession>
<dbReference type="EMBL" id="SPHZ02000007">
    <property type="protein sequence ID" value="KAF0906994.1"/>
    <property type="molecule type" value="Genomic_DNA"/>
</dbReference>
<sequence length="163" mass="16912">MSGGDARRATPYGRLGGGTPPTRAVARDEHTLVMIVTNESSQRADPASDMYGNAFLGDGKRHRCRARGRDADATEAASLSRCERGSALSASHARCCLRLCCAPLARPTVGAGDHHHVPARLTVSLPCARGRRPCLLALTGGARVPGPHAAGTAQRHGQAGSVS</sequence>
<dbReference type="AlphaFoldDB" id="A0A6G1D4E7"/>
<organism evidence="2 3">
    <name type="scientific">Oryza meyeriana var. granulata</name>
    <dbReference type="NCBI Taxonomy" id="110450"/>
    <lineage>
        <taxon>Eukaryota</taxon>
        <taxon>Viridiplantae</taxon>
        <taxon>Streptophyta</taxon>
        <taxon>Embryophyta</taxon>
        <taxon>Tracheophyta</taxon>
        <taxon>Spermatophyta</taxon>
        <taxon>Magnoliopsida</taxon>
        <taxon>Liliopsida</taxon>
        <taxon>Poales</taxon>
        <taxon>Poaceae</taxon>
        <taxon>BOP clade</taxon>
        <taxon>Oryzoideae</taxon>
        <taxon>Oryzeae</taxon>
        <taxon>Oryzinae</taxon>
        <taxon>Oryza</taxon>
        <taxon>Oryza meyeriana</taxon>
    </lineage>
</organism>
<protein>
    <submittedName>
        <fullName evidence="2">Uncharacterized protein</fullName>
    </submittedName>
</protein>
<evidence type="ECO:0000256" key="1">
    <source>
        <dbReference type="SAM" id="MobiDB-lite"/>
    </source>
</evidence>
<evidence type="ECO:0000313" key="2">
    <source>
        <dbReference type="EMBL" id="KAF0906994.1"/>
    </source>
</evidence>